<feature type="region of interest" description="Disordered" evidence="1">
    <location>
        <begin position="1"/>
        <end position="86"/>
    </location>
</feature>
<feature type="compositionally biased region" description="Gly residues" evidence="1">
    <location>
        <begin position="58"/>
        <end position="70"/>
    </location>
</feature>
<protein>
    <submittedName>
        <fullName evidence="2">Uncharacterized protein</fullName>
    </submittedName>
</protein>
<evidence type="ECO:0000256" key="1">
    <source>
        <dbReference type="SAM" id="MobiDB-lite"/>
    </source>
</evidence>
<feature type="compositionally biased region" description="Low complexity" evidence="1">
    <location>
        <begin position="1"/>
        <end position="27"/>
    </location>
</feature>
<name>A0A1F8BZH8_9BACT</name>
<evidence type="ECO:0000313" key="2">
    <source>
        <dbReference type="EMBL" id="OGM69503.1"/>
    </source>
</evidence>
<comment type="caution">
    <text evidence="2">The sequence shown here is derived from an EMBL/GenBank/DDBJ whole genome shotgun (WGS) entry which is preliminary data.</text>
</comment>
<accession>A0A1F8BZH8</accession>
<dbReference type="AlphaFoldDB" id="A0A1F8BZH8"/>
<feature type="compositionally biased region" description="Pro residues" evidence="1">
    <location>
        <begin position="77"/>
        <end position="86"/>
    </location>
</feature>
<reference evidence="2 3" key="1">
    <citation type="journal article" date="2016" name="Nat. Commun.">
        <title>Thousands of microbial genomes shed light on interconnected biogeochemical processes in an aquifer system.</title>
        <authorList>
            <person name="Anantharaman K."/>
            <person name="Brown C.T."/>
            <person name="Hug L.A."/>
            <person name="Sharon I."/>
            <person name="Castelle C.J."/>
            <person name="Probst A.J."/>
            <person name="Thomas B.C."/>
            <person name="Singh A."/>
            <person name="Wilkins M.J."/>
            <person name="Karaoz U."/>
            <person name="Brodie E.L."/>
            <person name="Williams K.H."/>
            <person name="Hubbard S.S."/>
            <person name="Banfield J.F."/>
        </authorList>
    </citation>
    <scope>NUCLEOTIDE SEQUENCE [LARGE SCALE GENOMIC DNA]</scope>
</reference>
<gene>
    <name evidence="2" type="ORF">A2975_03050</name>
</gene>
<organism evidence="2 3">
    <name type="scientific">Candidatus Woesebacteria bacterium RIFCSPLOWO2_01_FULL_44_14</name>
    <dbReference type="NCBI Taxonomy" id="1802525"/>
    <lineage>
        <taxon>Bacteria</taxon>
        <taxon>Candidatus Woeseibacteriota</taxon>
    </lineage>
</organism>
<dbReference type="EMBL" id="MGHL01000011">
    <property type="protein sequence ID" value="OGM69503.1"/>
    <property type="molecule type" value="Genomic_DNA"/>
</dbReference>
<evidence type="ECO:0000313" key="3">
    <source>
        <dbReference type="Proteomes" id="UP000178429"/>
    </source>
</evidence>
<dbReference type="Proteomes" id="UP000178429">
    <property type="component" value="Unassembled WGS sequence"/>
</dbReference>
<dbReference type="STRING" id="1802525.A2975_03050"/>
<proteinExistence type="predicted"/>
<sequence>MIMDDSTTNPTTGTTTPPMGGDTSGTPMPEPVAPVGGTPPGVEPTMPEPTVGEAPMPGMGGGTSDTGGDTGTTSPPASQPPMPPTA</sequence>